<reference evidence="2" key="2">
    <citation type="journal article" date="2015" name="Data Brief">
        <title>Shoot transcriptome of the giant reed, Arundo donax.</title>
        <authorList>
            <person name="Barrero R.A."/>
            <person name="Guerrero F.D."/>
            <person name="Moolhuijzen P."/>
            <person name="Goolsby J.A."/>
            <person name="Tidwell J."/>
            <person name="Bellgard S.E."/>
            <person name="Bellgard M.I."/>
        </authorList>
    </citation>
    <scope>NUCLEOTIDE SEQUENCE</scope>
    <source>
        <tissue evidence="2">Shoot tissue taken approximately 20 cm above the soil surface</tissue>
    </source>
</reference>
<protein>
    <submittedName>
        <fullName evidence="2">Uncharacterized protein</fullName>
    </submittedName>
</protein>
<dbReference type="EMBL" id="GBRH01204285">
    <property type="protein sequence ID" value="JAD93610.1"/>
    <property type="molecule type" value="Transcribed_RNA"/>
</dbReference>
<evidence type="ECO:0000313" key="2">
    <source>
        <dbReference type="EMBL" id="JAD93610.1"/>
    </source>
</evidence>
<name>A0A0A9E6Y7_ARUDO</name>
<sequence length="48" mass="4958">MGLSDSSLTAFIELLMSSLAYSPASTPRSAQPPTPSATPIECSSSQIK</sequence>
<accession>A0A0A9E6Y7</accession>
<evidence type="ECO:0000256" key="1">
    <source>
        <dbReference type="SAM" id="MobiDB-lite"/>
    </source>
</evidence>
<proteinExistence type="predicted"/>
<reference evidence="2" key="1">
    <citation type="submission" date="2014-09" db="EMBL/GenBank/DDBJ databases">
        <authorList>
            <person name="Magalhaes I.L.F."/>
            <person name="Oliveira U."/>
            <person name="Santos F.R."/>
            <person name="Vidigal T.H.D.A."/>
            <person name="Brescovit A.D."/>
            <person name="Santos A.J."/>
        </authorList>
    </citation>
    <scope>NUCLEOTIDE SEQUENCE</scope>
    <source>
        <tissue evidence="2">Shoot tissue taken approximately 20 cm above the soil surface</tissue>
    </source>
</reference>
<dbReference type="AlphaFoldDB" id="A0A0A9E6Y7"/>
<organism evidence="2">
    <name type="scientific">Arundo donax</name>
    <name type="common">Giant reed</name>
    <name type="synonym">Donax arundinaceus</name>
    <dbReference type="NCBI Taxonomy" id="35708"/>
    <lineage>
        <taxon>Eukaryota</taxon>
        <taxon>Viridiplantae</taxon>
        <taxon>Streptophyta</taxon>
        <taxon>Embryophyta</taxon>
        <taxon>Tracheophyta</taxon>
        <taxon>Spermatophyta</taxon>
        <taxon>Magnoliopsida</taxon>
        <taxon>Liliopsida</taxon>
        <taxon>Poales</taxon>
        <taxon>Poaceae</taxon>
        <taxon>PACMAD clade</taxon>
        <taxon>Arundinoideae</taxon>
        <taxon>Arundineae</taxon>
        <taxon>Arundo</taxon>
    </lineage>
</organism>
<feature type="region of interest" description="Disordered" evidence="1">
    <location>
        <begin position="23"/>
        <end position="48"/>
    </location>
</feature>